<reference evidence="1" key="1">
    <citation type="submission" date="2018-02" db="EMBL/GenBank/DDBJ databases">
        <title>Rhizophora mucronata_Transcriptome.</title>
        <authorList>
            <person name="Meera S.P."/>
            <person name="Sreeshan A."/>
            <person name="Augustine A."/>
        </authorList>
    </citation>
    <scope>NUCLEOTIDE SEQUENCE</scope>
    <source>
        <tissue evidence="1">Leaf</tissue>
    </source>
</reference>
<name>A0A2P2KPX8_RHIMU</name>
<accession>A0A2P2KPX8</accession>
<evidence type="ECO:0000313" key="1">
    <source>
        <dbReference type="EMBL" id="MBX07762.1"/>
    </source>
</evidence>
<proteinExistence type="predicted"/>
<dbReference type="EMBL" id="GGEC01027278">
    <property type="protein sequence ID" value="MBX07762.1"/>
    <property type="molecule type" value="Transcribed_RNA"/>
</dbReference>
<dbReference type="AlphaFoldDB" id="A0A2P2KPX8"/>
<protein>
    <submittedName>
        <fullName evidence="1">Uncharacterized protein MANES_02G054600</fullName>
    </submittedName>
</protein>
<sequence>MQQRFMLFPWCYNLNIFNFQYLLSGNALGKKELIERHPDELSIDEEIERLRLPVGIPSLEEAVNDGGEAKAGEIGRNGNGSSWSFEWGFQFCNETRLDSPLFFYVPIHLHCFFSSPISE</sequence>
<organism evidence="1">
    <name type="scientific">Rhizophora mucronata</name>
    <name type="common">Asiatic mangrove</name>
    <dbReference type="NCBI Taxonomy" id="61149"/>
    <lineage>
        <taxon>Eukaryota</taxon>
        <taxon>Viridiplantae</taxon>
        <taxon>Streptophyta</taxon>
        <taxon>Embryophyta</taxon>
        <taxon>Tracheophyta</taxon>
        <taxon>Spermatophyta</taxon>
        <taxon>Magnoliopsida</taxon>
        <taxon>eudicotyledons</taxon>
        <taxon>Gunneridae</taxon>
        <taxon>Pentapetalae</taxon>
        <taxon>rosids</taxon>
        <taxon>fabids</taxon>
        <taxon>Malpighiales</taxon>
        <taxon>Rhizophoraceae</taxon>
        <taxon>Rhizophora</taxon>
    </lineage>
</organism>